<name>A0A4R5AR15_9ACTN</name>
<protein>
    <submittedName>
        <fullName evidence="2">Right-handed parallel beta-helix repeat-containing protein</fullName>
    </submittedName>
</protein>
<dbReference type="InterPro" id="IPR012334">
    <property type="entry name" value="Pectin_lyas_fold"/>
</dbReference>
<dbReference type="InterPro" id="IPR006626">
    <property type="entry name" value="PbH1"/>
</dbReference>
<gene>
    <name evidence="2" type="ORF">E1298_34795</name>
</gene>
<dbReference type="Gene3D" id="2.160.20.10">
    <property type="entry name" value="Single-stranded right-handed beta-helix, Pectin lyase-like"/>
    <property type="match status" value="2"/>
</dbReference>
<evidence type="ECO:0000259" key="1">
    <source>
        <dbReference type="Pfam" id="PF13229"/>
    </source>
</evidence>
<feature type="domain" description="Right handed beta helix" evidence="1">
    <location>
        <begin position="340"/>
        <end position="420"/>
    </location>
</feature>
<dbReference type="PANTHER" id="PTHR36453">
    <property type="entry name" value="SECRETED PROTEIN-RELATED"/>
    <property type="match status" value="1"/>
</dbReference>
<dbReference type="SUPFAM" id="SSF51126">
    <property type="entry name" value="Pectin lyase-like"/>
    <property type="match status" value="1"/>
</dbReference>
<dbReference type="PANTHER" id="PTHR36453:SF1">
    <property type="entry name" value="RIGHT HANDED BETA HELIX DOMAIN-CONTAINING PROTEIN"/>
    <property type="match status" value="1"/>
</dbReference>
<reference evidence="2 3" key="1">
    <citation type="submission" date="2019-03" db="EMBL/GenBank/DDBJ databases">
        <title>Draft genome sequences of novel Actinobacteria.</title>
        <authorList>
            <person name="Sahin N."/>
            <person name="Ay H."/>
            <person name="Saygin H."/>
        </authorList>
    </citation>
    <scope>NUCLEOTIDE SEQUENCE [LARGE SCALE GENOMIC DNA]</scope>
    <source>
        <strain evidence="2 3">H3C3</strain>
    </source>
</reference>
<dbReference type="EMBL" id="SMKU01000271">
    <property type="protein sequence ID" value="TDD72822.1"/>
    <property type="molecule type" value="Genomic_DNA"/>
</dbReference>
<dbReference type="InterPro" id="IPR011050">
    <property type="entry name" value="Pectin_lyase_fold/virulence"/>
</dbReference>
<dbReference type="InterPro" id="IPR039448">
    <property type="entry name" value="Beta_helix"/>
</dbReference>
<evidence type="ECO:0000313" key="2">
    <source>
        <dbReference type="EMBL" id="TDD72822.1"/>
    </source>
</evidence>
<organism evidence="2 3">
    <name type="scientific">Actinomadura rubrisoli</name>
    <dbReference type="NCBI Taxonomy" id="2530368"/>
    <lineage>
        <taxon>Bacteria</taxon>
        <taxon>Bacillati</taxon>
        <taxon>Actinomycetota</taxon>
        <taxon>Actinomycetes</taxon>
        <taxon>Streptosporangiales</taxon>
        <taxon>Thermomonosporaceae</taxon>
        <taxon>Actinomadura</taxon>
    </lineage>
</organism>
<proteinExistence type="predicted"/>
<accession>A0A4R5AR15</accession>
<dbReference type="Proteomes" id="UP000294513">
    <property type="component" value="Unassembled WGS sequence"/>
</dbReference>
<dbReference type="AlphaFoldDB" id="A0A4R5AR15"/>
<evidence type="ECO:0000313" key="3">
    <source>
        <dbReference type="Proteomes" id="UP000294513"/>
    </source>
</evidence>
<dbReference type="OrthoDB" id="227157at2"/>
<dbReference type="Pfam" id="PF13229">
    <property type="entry name" value="Beta_helix"/>
    <property type="match status" value="1"/>
</dbReference>
<sequence>MGPDAAASVTEGSEQLYVAPWGKDSWPGTADRPFATPARAQQAVRAKTPRMTSDIVVNLRAGTYALTAPLKMSASAGDSGRNGHRVVYQAYGYGTGAQERVTLSGGRAVSGWRTDRGIWRADVGELDTRQLFVNGRRAGRTSMGAGLPGKVTKTKSGYVTDSAAPLSWKRPQDIELVYTLATGYSEGRCGVAGITAGPKNKTTITMDQPCFRRANQIYGEIADPPGLIPPNDVQNSPSFLRKPGSWYLDRSRPGHHELLYLPRPGEDPRRADVVAPVLESLVSGEGTAKAPLHDVALRGLTFAHCTWRAPSRPAGFPHIIGTWYYVGEDPKQEKSAGIPGAVAFRAAARVTVEGNHFTRLGTQALELSHGASASVVRGNVIEDVSGGGVHIGAIAEEPGTYRDNRVENNWVHHVGIDYHGGWGILLNQPHGSTVAHNQVNDVPYSGIVFLNSGGDAKTADRTRVLNNRVFNAGKVLLDGGGIYSNGPQGPSFAAGAVISGNEVHDTTNPYAENDEPPYAIYTDDGGDRITVESNVIYRNQHPLGGVEPRRVRFIGNFWDDPRPIWWGPSKEVQIKGNTLLSNDRPQQACQASPACARILAGAGLQPAFRGLLQIR</sequence>
<keyword evidence="3" id="KW-1185">Reference proteome</keyword>
<dbReference type="SMART" id="SM00710">
    <property type="entry name" value="PbH1"/>
    <property type="match status" value="8"/>
</dbReference>
<comment type="caution">
    <text evidence="2">The sequence shown here is derived from an EMBL/GenBank/DDBJ whole genome shotgun (WGS) entry which is preliminary data.</text>
</comment>